<keyword evidence="2" id="KW-0378">Hydrolase</keyword>
<dbReference type="PROSITE" id="PS00893">
    <property type="entry name" value="NUDIX_BOX"/>
    <property type="match status" value="1"/>
</dbReference>
<dbReference type="InterPro" id="IPR020084">
    <property type="entry name" value="NUDIX_hydrolase_CS"/>
</dbReference>
<comment type="caution">
    <text evidence="4">The sequence shown here is derived from an EMBL/GenBank/DDBJ whole genome shotgun (WGS) entry which is preliminary data.</text>
</comment>
<dbReference type="AlphaFoldDB" id="A0A3D3R1G5"/>
<comment type="cofactor">
    <cofactor evidence="1">
        <name>Mg(2+)</name>
        <dbReference type="ChEBI" id="CHEBI:18420"/>
    </cofactor>
</comment>
<dbReference type="PANTHER" id="PTHR43046">
    <property type="entry name" value="GDP-MANNOSE MANNOSYL HYDROLASE"/>
    <property type="match status" value="1"/>
</dbReference>
<evidence type="ECO:0000313" key="4">
    <source>
        <dbReference type="EMBL" id="HCO22691.1"/>
    </source>
</evidence>
<dbReference type="CDD" id="cd04688">
    <property type="entry name" value="NUDIX_Hydrolase"/>
    <property type="match status" value="1"/>
</dbReference>
<organism evidence="4 5">
    <name type="scientific">Gimesia maris</name>
    <dbReference type="NCBI Taxonomy" id="122"/>
    <lineage>
        <taxon>Bacteria</taxon>
        <taxon>Pseudomonadati</taxon>
        <taxon>Planctomycetota</taxon>
        <taxon>Planctomycetia</taxon>
        <taxon>Planctomycetales</taxon>
        <taxon>Planctomycetaceae</taxon>
        <taxon>Gimesia</taxon>
    </lineage>
</organism>
<evidence type="ECO:0000313" key="5">
    <source>
        <dbReference type="Proteomes" id="UP000263642"/>
    </source>
</evidence>
<dbReference type="EMBL" id="DQAY01000043">
    <property type="protein sequence ID" value="HCO22691.1"/>
    <property type="molecule type" value="Genomic_DNA"/>
</dbReference>
<dbReference type="SUPFAM" id="SSF55811">
    <property type="entry name" value="Nudix"/>
    <property type="match status" value="1"/>
</dbReference>
<accession>A0A3D3R1G5</accession>
<protein>
    <recommendedName>
        <fullName evidence="3">Nudix hydrolase domain-containing protein</fullName>
    </recommendedName>
</protein>
<name>A0A3D3R1G5_9PLAN</name>
<reference evidence="4 5" key="1">
    <citation type="journal article" date="2018" name="Nat. Biotechnol.">
        <title>A standardized bacterial taxonomy based on genome phylogeny substantially revises the tree of life.</title>
        <authorList>
            <person name="Parks D.H."/>
            <person name="Chuvochina M."/>
            <person name="Waite D.W."/>
            <person name="Rinke C."/>
            <person name="Skarshewski A."/>
            <person name="Chaumeil P.A."/>
            <person name="Hugenholtz P."/>
        </authorList>
    </citation>
    <scope>NUCLEOTIDE SEQUENCE [LARGE SCALE GENOMIC DNA]</scope>
    <source>
        <strain evidence="4">UBA9375</strain>
    </source>
</reference>
<sequence length="168" mass="19431">MDGMIENENKFRKDSMTDISLDLNEYRVNLRVAAIVRRGENVLLCRPPDDEDWWFLPGGRIKVNEDSLTAVQRELTEEIGPGFEVRKPTAIVENFFDLEERRFHEICTVYEVTWHGGLIAATVEDVQEVFGWFSLAELSDVVLKPDLIKQRILNPRAELELIVNRENG</sequence>
<dbReference type="Proteomes" id="UP000263642">
    <property type="component" value="Unassembled WGS sequence"/>
</dbReference>
<evidence type="ECO:0000256" key="2">
    <source>
        <dbReference type="ARBA" id="ARBA00022801"/>
    </source>
</evidence>
<dbReference type="PANTHER" id="PTHR43046:SF14">
    <property type="entry name" value="MUTT_NUDIX FAMILY PROTEIN"/>
    <property type="match status" value="1"/>
</dbReference>
<dbReference type="PROSITE" id="PS51462">
    <property type="entry name" value="NUDIX"/>
    <property type="match status" value="1"/>
</dbReference>
<evidence type="ECO:0000256" key="1">
    <source>
        <dbReference type="ARBA" id="ARBA00001946"/>
    </source>
</evidence>
<dbReference type="Gene3D" id="3.90.79.10">
    <property type="entry name" value="Nucleoside Triphosphate Pyrophosphohydrolase"/>
    <property type="match status" value="1"/>
</dbReference>
<dbReference type="GO" id="GO:0016787">
    <property type="term" value="F:hydrolase activity"/>
    <property type="evidence" value="ECO:0007669"/>
    <property type="project" value="UniProtKB-KW"/>
</dbReference>
<gene>
    <name evidence="4" type="ORF">DIT97_06345</name>
</gene>
<dbReference type="InterPro" id="IPR015797">
    <property type="entry name" value="NUDIX_hydrolase-like_dom_sf"/>
</dbReference>
<proteinExistence type="predicted"/>
<dbReference type="InterPro" id="IPR000086">
    <property type="entry name" value="NUDIX_hydrolase_dom"/>
</dbReference>
<evidence type="ECO:0000259" key="3">
    <source>
        <dbReference type="PROSITE" id="PS51462"/>
    </source>
</evidence>
<dbReference type="Pfam" id="PF00293">
    <property type="entry name" value="NUDIX"/>
    <property type="match status" value="1"/>
</dbReference>
<feature type="domain" description="Nudix hydrolase" evidence="3">
    <location>
        <begin position="25"/>
        <end position="155"/>
    </location>
</feature>